<feature type="binding site" evidence="8">
    <location>
        <position position="387"/>
    </location>
    <ligand>
        <name>phosphoenolpyruvate</name>
        <dbReference type="ChEBI" id="CHEBI:58702"/>
    </ligand>
</feature>
<dbReference type="PANTHER" id="PTHR21090:SF5">
    <property type="entry name" value="PENTAFUNCTIONAL AROM POLYPEPTIDE"/>
    <property type="match status" value="1"/>
</dbReference>
<evidence type="ECO:0000256" key="6">
    <source>
        <dbReference type="ARBA" id="ARBA00023141"/>
    </source>
</evidence>
<feature type="binding site" evidence="8">
    <location>
        <position position="21"/>
    </location>
    <ligand>
        <name>3-phosphoshikimate</name>
        <dbReference type="ChEBI" id="CHEBI:145989"/>
    </ligand>
</feature>
<keyword evidence="5 8" id="KW-0808">Transferase</keyword>
<accession>A0A1F5YUW5</accession>
<comment type="function">
    <text evidence="8">Catalyzes the transfer of the enolpyruvyl moiety of phosphoenolpyruvate (PEP) to the 5-hydroxyl of shikimate-3-phosphate (S3P) to produce enolpyruvyl shikimate-3-phosphate and inorganic phosphate.</text>
</comment>
<dbReference type="GO" id="GO:0008652">
    <property type="term" value="P:amino acid biosynthetic process"/>
    <property type="evidence" value="ECO:0007669"/>
    <property type="project" value="UniProtKB-KW"/>
</dbReference>
<evidence type="ECO:0000256" key="2">
    <source>
        <dbReference type="ARBA" id="ARBA00009948"/>
    </source>
</evidence>
<feature type="binding site" evidence="8">
    <location>
        <position position="26"/>
    </location>
    <ligand>
        <name>3-phosphoshikimate</name>
        <dbReference type="ChEBI" id="CHEBI:145989"/>
    </ligand>
</feature>
<dbReference type="EC" id="2.5.1.19" evidence="8"/>
<dbReference type="PROSITE" id="PS00885">
    <property type="entry name" value="EPSP_SYNTHASE_2"/>
    <property type="match status" value="1"/>
</dbReference>
<keyword evidence="3 8" id="KW-0963">Cytoplasm</keyword>
<dbReference type="STRING" id="1817867.A3F83_09865"/>
<dbReference type="InterPro" id="IPR036968">
    <property type="entry name" value="Enolpyruvate_Tfrase_sf"/>
</dbReference>
<keyword evidence="4 8" id="KW-0028">Amino-acid biosynthesis</keyword>
<evidence type="ECO:0000256" key="7">
    <source>
        <dbReference type="ARBA" id="ARBA00044633"/>
    </source>
</evidence>
<organism evidence="10 11">
    <name type="scientific">Candidatus Glassbacteria bacterium RIFCSPLOWO2_12_FULL_58_11</name>
    <dbReference type="NCBI Taxonomy" id="1817867"/>
    <lineage>
        <taxon>Bacteria</taxon>
        <taxon>Candidatus Glassiibacteriota</taxon>
    </lineage>
</organism>
<dbReference type="GO" id="GO:0003866">
    <property type="term" value="F:3-phosphoshikimate 1-carboxyvinyltransferase activity"/>
    <property type="evidence" value="ECO:0007669"/>
    <property type="project" value="UniProtKB-UniRule"/>
</dbReference>
<comment type="pathway">
    <text evidence="1 8">Metabolic intermediate biosynthesis; chorismate biosynthesis; chorismate from D-erythrose 4-phosphate and phosphoenolpyruvate: step 6/7.</text>
</comment>
<feature type="binding site" evidence="8">
    <location>
        <position position="168"/>
    </location>
    <ligand>
        <name>phosphoenolpyruvate</name>
        <dbReference type="ChEBI" id="CHEBI:58702"/>
    </ligand>
</feature>
<dbReference type="InterPro" id="IPR023193">
    <property type="entry name" value="EPSP_synthase_CS"/>
</dbReference>
<comment type="caution">
    <text evidence="10">The sequence shown here is derived from an EMBL/GenBank/DDBJ whole genome shotgun (WGS) entry which is preliminary data.</text>
</comment>
<comment type="subcellular location">
    <subcellularLocation>
        <location evidence="8">Cytoplasm</location>
    </subcellularLocation>
</comment>
<dbReference type="InterPro" id="IPR013792">
    <property type="entry name" value="RNA3'P_cycl/enolpyr_Trfase_a/b"/>
</dbReference>
<feature type="binding site" evidence="8">
    <location>
        <position position="314"/>
    </location>
    <ligand>
        <name>3-phosphoshikimate</name>
        <dbReference type="ChEBI" id="CHEBI:145989"/>
    </ligand>
</feature>
<dbReference type="NCBIfam" id="TIGR01356">
    <property type="entry name" value="aroA"/>
    <property type="match status" value="1"/>
</dbReference>
<evidence type="ECO:0000313" key="11">
    <source>
        <dbReference type="Proteomes" id="UP000179129"/>
    </source>
</evidence>
<reference evidence="10 11" key="1">
    <citation type="journal article" date="2016" name="Nat. Commun.">
        <title>Thousands of microbial genomes shed light on interconnected biogeochemical processes in an aquifer system.</title>
        <authorList>
            <person name="Anantharaman K."/>
            <person name="Brown C.T."/>
            <person name="Hug L.A."/>
            <person name="Sharon I."/>
            <person name="Castelle C.J."/>
            <person name="Probst A.J."/>
            <person name="Thomas B.C."/>
            <person name="Singh A."/>
            <person name="Wilkins M.J."/>
            <person name="Karaoz U."/>
            <person name="Brodie E.L."/>
            <person name="Williams K.H."/>
            <person name="Hubbard S.S."/>
            <person name="Banfield J.F."/>
        </authorList>
    </citation>
    <scope>NUCLEOTIDE SEQUENCE [LARGE SCALE GENOMIC DNA]</scope>
</reference>
<dbReference type="FunFam" id="3.65.10.10:FF:000005">
    <property type="entry name" value="3-phosphoshikimate 1-carboxyvinyltransferase"/>
    <property type="match status" value="1"/>
</dbReference>
<dbReference type="InterPro" id="IPR001986">
    <property type="entry name" value="Enolpyruvate_Tfrase_dom"/>
</dbReference>
<dbReference type="HAMAP" id="MF_00210">
    <property type="entry name" value="EPSP_synth"/>
    <property type="match status" value="1"/>
</dbReference>
<dbReference type="GO" id="GO:0005737">
    <property type="term" value="C:cytoplasm"/>
    <property type="evidence" value="ECO:0007669"/>
    <property type="project" value="UniProtKB-SubCell"/>
</dbReference>
<evidence type="ECO:0000256" key="3">
    <source>
        <dbReference type="ARBA" id="ARBA00022490"/>
    </source>
</evidence>
<feature type="binding site" evidence="8">
    <location>
        <position position="21"/>
    </location>
    <ligand>
        <name>phosphoenolpyruvate</name>
        <dbReference type="ChEBI" id="CHEBI:58702"/>
    </ligand>
</feature>
<feature type="binding site" evidence="8">
    <location>
        <position position="166"/>
    </location>
    <ligand>
        <name>3-phosphoshikimate</name>
        <dbReference type="ChEBI" id="CHEBI:145989"/>
    </ligand>
</feature>
<dbReference type="GO" id="GO:0009423">
    <property type="term" value="P:chorismate biosynthetic process"/>
    <property type="evidence" value="ECO:0007669"/>
    <property type="project" value="UniProtKB-UniRule"/>
</dbReference>
<dbReference type="Proteomes" id="UP000179129">
    <property type="component" value="Unassembled WGS sequence"/>
</dbReference>
<evidence type="ECO:0000313" key="10">
    <source>
        <dbReference type="EMBL" id="OGG04000.1"/>
    </source>
</evidence>
<gene>
    <name evidence="8" type="primary">aroA</name>
    <name evidence="10" type="ORF">A3F83_09865</name>
</gene>
<feature type="binding site" evidence="8">
    <location>
        <position position="168"/>
    </location>
    <ligand>
        <name>3-phosphoshikimate</name>
        <dbReference type="ChEBI" id="CHEBI:145989"/>
    </ligand>
</feature>
<feature type="domain" description="Enolpyruvate transferase" evidence="9">
    <location>
        <begin position="7"/>
        <end position="420"/>
    </location>
</feature>
<feature type="binding site" evidence="8">
    <location>
        <position position="94"/>
    </location>
    <ligand>
        <name>phosphoenolpyruvate</name>
        <dbReference type="ChEBI" id="CHEBI:58702"/>
    </ligand>
</feature>
<dbReference type="PANTHER" id="PTHR21090">
    <property type="entry name" value="AROM/DEHYDROQUINATE SYNTHASE"/>
    <property type="match status" value="1"/>
</dbReference>
<proteinExistence type="inferred from homology"/>
<dbReference type="PIRSF" id="PIRSF000505">
    <property type="entry name" value="EPSPS"/>
    <property type="match status" value="1"/>
</dbReference>
<evidence type="ECO:0000256" key="8">
    <source>
        <dbReference type="HAMAP-Rule" id="MF_00210"/>
    </source>
</evidence>
<feature type="binding site" evidence="8">
    <location>
        <position position="122"/>
    </location>
    <ligand>
        <name>phosphoenolpyruvate</name>
        <dbReference type="ChEBI" id="CHEBI:58702"/>
    </ligand>
</feature>
<dbReference type="PROSITE" id="PS00104">
    <property type="entry name" value="EPSP_SYNTHASE_1"/>
    <property type="match status" value="1"/>
</dbReference>
<feature type="binding site" evidence="8">
    <location>
        <position position="345"/>
    </location>
    <ligand>
        <name>phosphoenolpyruvate</name>
        <dbReference type="ChEBI" id="CHEBI:58702"/>
    </ligand>
</feature>
<evidence type="ECO:0000256" key="5">
    <source>
        <dbReference type="ARBA" id="ARBA00022679"/>
    </source>
</evidence>
<evidence type="ECO:0000259" key="9">
    <source>
        <dbReference type="Pfam" id="PF00275"/>
    </source>
</evidence>
<comment type="similarity">
    <text evidence="2 8">Belongs to the EPSP synthase family.</text>
</comment>
<feature type="binding site" evidence="8">
    <location>
        <position position="341"/>
    </location>
    <ligand>
        <name>3-phosphoshikimate</name>
        <dbReference type="ChEBI" id="CHEBI:145989"/>
    </ligand>
</feature>
<dbReference type="CDD" id="cd01556">
    <property type="entry name" value="EPSP_synthase"/>
    <property type="match status" value="1"/>
</dbReference>
<sequence length="430" mass="45037">MNEILSGAKKFSGRLSVPGDKSISHRALMFSAVARGTSVIRGLSGGRDVASTTGCLRSLGVEISAGEPDTVTVRGVGKNGLRRPVGELDAGNSGTTIRLLSGILAGQDFPTRISGDRYLCQRPMGRIIEPLERMGARISAQAGGKPPLTIDGGGLEGIRYSLPVASAQVKSCVLLAGLYARGRTTVAEKVASRDHTERLLSLFGVEVRKAGLEVSLEGGAELEAAEVRVPGDPSSAAFFAAAAAILSGGEVRIDNLCLNPTRAAFFEVLEKMGASVKRMNERSQAGEPVADLLVGSGKLTGCRVDGAILPSLIDEVPVLAVVASQAEGLTRICEASELRVKETDRLKAVHENLTRMGAVVRELPDGLEIEGPVRLKGARLESYGDHRIAMAFAVAALAAEGETLIEDAGCADISFPGFFPLLRELSGLAR</sequence>
<name>A0A1F5YUW5_9BACT</name>
<evidence type="ECO:0000256" key="1">
    <source>
        <dbReference type="ARBA" id="ARBA00004811"/>
    </source>
</evidence>
<dbReference type="AlphaFoldDB" id="A0A1F5YUW5"/>
<dbReference type="SUPFAM" id="SSF55205">
    <property type="entry name" value="EPT/RTPC-like"/>
    <property type="match status" value="1"/>
</dbReference>
<dbReference type="InterPro" id="IPR006264">
    <property type="entry name" value="EPSP_synthase"/>
</dbReference>
<evidence type="ECO:0000256" key="4">
    <source>
        <dbReference type="ARBA" id="ARBA00022605"/>
    </source>
</evidence>
<protein>
    <recommendedName>
        <fullName evidence="8">3-phosphoshikimate 1-carboxyvinyltransferase</fullName>
        <ecNumber evidence="8">2.5.1.19</ecNumber>
    </recommendedName>
    <alternativeName>
        <fullName evidence="8">5-enolpyruvylshikimate-3-phosphate synthase</fullName>
        <shortName evidence="8">EPSP synthase</shortName>
        <shortName evidence="8">EPSPS</shortName>
    </alternativeName>
</protein>
<comment type="catalytic activity">
    <reaction evidence="7">
        <text>3-phosphoshikimate + phosphoenolpyruvate = 5-O-(1-carboxyvinyl)-3-phosphoshikimate + phosphate</text>
        <dbReference type="Rhea" id="RHEA:21256"/>
        <dbReference type="ChEBI" id="CHEBI:43474"/>
        <dbReference type="ChEBI" id="CHEBI:57701"/>
        <dbReference type="ChEBI" id="CHEBI:58702"/>
        <dbReference type="ChEBI" id="CHEBI:145989"/>
        <dbReference type="EC" id="2.5.1.19"/>
    </reaction>
    <physiologicalReaction direction="left-to-right" evidence="7">
        <dbReference type="Rhea" id="RHEA:21257"/>
    </physiologicalReaction>
</comment>
<comment type="caution">
    <text evidence="8">Lacks conserved residue(s) required for the propagation of feature annotation.</text>
</comment>
<dbReference type="Pfam" id="PF00275">
    <property type="entry name" value="EPSP_synthase"/>
    <property type="match status" value="1"/>
</dbReference>
<dbReference type="GO" id="GO:0009073">
    <property type="term" value="P:aromatic amino acid family biosynthetic process"/>
    <property type="evidence" value="ECO:0007669"/>
    <property type="project" value="UniProtKB-KW"/>
</dbReference>
<feature type="active site" description="Proton acceptor" evidence="8">
    <location>
        <position position="314"/>
    </location>
</feature>
<comment type="subunit">
    <text evidence="8">Monomer.</text>
</comment>
<dbReference type="Gene3D" id="3.65.10.10">
    <property type="entry name" value="Enolpyruvate transferase domain"/>
    <property type="match status" value="2"/>
</dbReference>
<dbReference type="UniPathway" id="UPA00053">
    <property type="reaction ID" value="UER00089"/>
</dbReference>
<keyword evidence="6 8" id="KW-0057">Aromatic amino acid biosynthesis</keyword>
<dbReference type="EMBL" id="MFIX01000126">
    <property type="protein sequence ID" value="OGG04000.1"/>
    <property type="molecule type" value="Genomic_DNA"/>
</dbReference>
<feature type="binding site" evidence="8">
    <location>
        <position position="22"/>
    </location>
    <ligand>
        <name>3-phosphoshikimate</name>
        <dbReference type="ChEBI" id="CHEBI:145989"/>
    </ligand>
</feature>